<keyword evidence="2" id="KW-0812">Transmembrane</keyword>
<keyword evidence="6" id="KW-0813">Transport</keyword>
<reference evidence="9 10" key="1">
    <citation type="submission" date="2024-08" db="EMBL/GenBank/DDBJ databases">
        <title>Gnathostoma spinigerum genome.</title>
        <authorList>
            <person name="Gonzalez-Bertolin B."/>
            <person name="Monzon S."/>
            <person name="Zaballos A."/>
            <person name="Jimenez P."/>
            <person name="Dekumyoy P."/>
            <person name="Varona S."/>
            <person name="Cuesta I."/>
            <person name="Sumanam S."/>
            <person name="Adisakwattana P."/>
            <person name="Gasser R.B."/>
            <person name="Hernandez-Gonzalez A."/>
            <person name="Young N.D."/>
            <person name="Perteguer M.J."/>
        </authorList>
    </citation>
    <scope>NUCLEOTIDE SEQUENCE [LARGE SCALE GENOMIC DNA]</scope>
    <source>
        <strain evidence="9">AL3</strain>
        <tissue evidence="9">Liver</tissue>
    </source>
</reference>
<evidence type="ECO:0000256" key="4">
    <source>
        <dbReference type="ARBA" id="ARBA00023136"/>
    </source>
</evidence>
<dbReference type="GO" id="GO:0005254">
    <property type="term" value="F:chloride channel activity"/>
    <property type="evidence" value="ECO:0007669"/>
    <property type="project" value="UniProtKB-KW"/>
</dbReference>
<keyword evidence="6" id="KW-0406">Ion transport</keyword>
<keyword evidence="8" id="KW-0732">Signal</keyword>
<keyword evidence="6" id="KW-0868">Chloride</keyword>
<evidence type="ECO:0000256" key="3">
    <source>
        <dbReference type="ARBA" id="ARBA00022989"/>
    </source>
</evidence>
<keyword evidence="6" id="KW-0869">Chloride channel</keyword>
<feature type="non-terminal residue" evidence="9">
    <location>
        <position position="1"/>
    </location>
</feature>
<dbReference type="InterPro" id="IPR000615">
    <property type="entry name" value="Bestrophin"/>
</dbReference>
<comment type="similarity">
    <text evidence="5 6">Belongs to the anion channel-forming bestrophin (TC 1.A.46) family. Calcium-sensitive chloride channel subfamily.</text>
</comment>
<comment type="subcellular location">
    <subcellularLocation>
        <location evidence="6">Cell membrane</location>
        <topology evidence="6">Multi-pass membrane protein</topology>
    </subcellularLocation>
    <subcellularLocation>
        <location evidence="1">Membrane</location>
    </subcellularLocation>
</comment>
<dbReference type="Pfam" id="PF01062">
    <property type="entry name" value="Bestrophin"/>
    <property type="match status" value="1"/>
</dbReference>
<dbReference type="PANTHER" id="PTHR10736:SF0">
    <property type="entry name" value="BESTROPHIN HOMOLOG"/>
    <property type="match status" value="1"/>
</dbReference>
<protein>
    <recommendedName>
        <fullName evidence="6">Bestrophin homolog</fullName>
    </recommendedName>
</protein>
<keyword evidence="6" id="KW-1003">Cell membrane</keyword>
<comment type="function">
    <text evidence="6">Forms chloride channels.</text>
</comment>
<sequence length="174" mass="19889">FTIFQFLFYVGWLKVAESMICPFGEDDDDFDVNWIIDRNVQVAYYIVDTMNEKCPKLSRDLFWDTVEPEVPYTQAAAQHKTEPFFGSTTAMNITTRQAEWDIHADLPAINEEEQLNDQKENSNLYSRSDIGAIDRDDSRLMKGDSANFCSEDNDDRAEGSQEGGDSRESDNEGV</sequence>
<keyword evidence="4" id="KW-0472">Membrane</keyword>
<feature type="chain" id="PRO_5044831720" description="Bestrophin homolog" evidence="8">
    <location>
        <begin position="19"/>
        <end position="174"/>
    </location>
</feature>
<feature type="region of interest" description="Disordered" evidence="7">
    <location>
        <begin position="135"/>
        <end position="174"/>
    </location>
</feature>
<gene>
    <name evidence="9" type="ORF">AB6A40_007237</name>
</gene>
<dbReference type="GO" id="GO:0005886">
    <property type="term" value="C:plasma membrane"/>
    <property type="evidence" value="ECO:0007669"/>
    <property type="project" value="UniProtKB-SubCell"/>
</dbReference>
<evidence type="ECO:0000256" key="1">
    <source>
        <dbReference type="ARBA" id="ARBA00004370"/>
    </source>
</evidence>
<keyword evidence="6" id="KW-0407">Ion channel</keyword>
<keyword evidence="3" id="KW-1133">Transmembrane helix</keyword>
<dbReference type="InterPro" id="IPR021134">
    <property type="entry name" value="Bestrophin-like"/>
</dbReference>
<organism evidence="9 10">
    <name type="scientific">Gnathostoma spinigerum</name>
    <dbReference type="NCBI Taxonomy" id="75299"/>
    <lineage>
        <taxon>Eukaryota</taxon>
        <taxon>Metazoa</taxon>
        <taxon>Ecdysozoa</taxon>
        <taxon>Nematoda</taxon>
        <taxon>Chromadorea</taxon>
        <taxon>Rhabditida</taxon>
        <taxon>Spirurina</taxon>
        <taxon>Gnathostomatomorpha</taxon>
        <taxon>Gnathostomatoidea</taxon>
        <taxon>Gnathostomatidae</taxon>
        <taxon>Gnathostoma</taxon>
    </lineage>
</organism>
<evidence type="ECO:0000256" key="2">
    <source>
        <dbReference type="ARBA" id="ARBA00022692"/>
    </source>
</evidence>
<dbReference type="AlphaFoldDB" id="A0ABD6EKM1"/>
<evidence type="ECO:0000256" key="5">
    <source>
        <dbReference type="ARBA" id="ARBA00034769"/>
    </source>
</evidence>
<evidence type="ECO:0000256" key="8">
    <source>
        <dbReference type="SAM" id="SignalP"/>
    </source>
</evidence>
<evidence type="ECO:0000313" key="9">
    <source>
        <dbReference type="EMBL" id="MFH4980528.1"/>
    </source>
</evidence>
<proteinExistence type="inferred from homology"/>
<evidence type="ECO:0000256" key="7">
    <source>
        <dbReference type="SAM" id="MobiDB-lite"/>
    </source>
</evidence>
<comment type="caution">
    <text evidence="9">The sequence shown here is derived from an EMBL/GenBank/DDBJ whole genome shotgun (WGS) entry which is preliminary data.</text>
</comment>
<dbReference type="GO" id="GO:0034707">
    <property type="term" value="C:chloride channel complex"/>
    <property type="evidence" value="ECO:0007669"/>
    <property type="project" value="UniProtKB-KW"/>
</dbReference>
<dbReference type="Proteomes" id="UP001608902">
    <property type="component" value="Unassembled WGS sequence"/>
</dbReference>
<name>A0ABD6EKM1_9BILA</name>
<feature type="compositionally biased region" description="Basic and acidic residues" evidence="7">
    <location>
        <begin position="156"/>
        <end position="174"/>
    </location>
</feature>
<evidence type="ECO:0000313" key="10">
    <source>
        <dbReference type="Proteomes" id="UP001608902"/>
    </source>
</evidence>
<dbReference type="PANTHER" id="PTHR10736">
    <property type="entry name" value="BESTROPHIN"/>
    <property type="match status" value="1"/>
</dbReference>
<dbReference type="EMBL" id="JBGFUD010005682">
    <property type="protein sequence ID" value="MFH4980528.1"/>
    <property type="molecule type" value="Genomic_DNA"/>
</dbReference>
<keyword evidence="10" id="KW-1185">Reference proteome</keyword>
<feature type="region of interest" description="Disordered" evidence="7">
    <location>
        <begin position="111"/>
        <end position="130"/>
    </location>
</feature>
<evidence type="ECO:0000256" key="6">
    <source>
        <dbReference type="RuleBase" id="RU363126"/>
    </source>
</evidence>
<feature type="signal peptide" evidence="8">
    <location>
        <begin position="1"/>
        <end position="18"/>
    </location>
</feature>
<accession>A0ABD6EKM1</accession>